<organism evidence="10 11">
    <name type="scientific">Kitasatospora arboriphila</name>
    <dbReference type="NCBI Taxonomy" id="258052"/>
    <lineage>
        <taxon>Bacteria</taxon>
        <taxon>Bacillati</taxon>
        <taxon>Actinomycetota</taxon>
        <taxon>Actinomycetes</taxon>
        <taxon>Kitasatosporales</taxon>
        <taxon>Streptomycetaceae</taxon>
        <taxon>Kitasatospora</taxon>
    </lineage>
</organism>
<dbReference type="InterPro" id="IPR031157">
    <property type="entry name" value="G_TR_CS"/>
</dbReference>
<comment type="similarity">
    <text evidence="1 7">Belongs to the TRAFAC class translation factor GTPase superfamily. Classic translation factor GTPase family. LepA subfamily.</text>
</comment>
<dbReference type="InterPro" id="IPR038363">
    <property type="entry name" value="LepA_C_sf"/>
</dbReference>
<dbReference type="Gene3D" id="3.40.50.300">
    <property type="entry name" value="P-loop containing nucleotide triphosphate hydrolases"/>
    <property type="match status" value="1"/>
</dbReference>
<dbReference type="SUPFAM" id="SSF54980">
    <property type="entry name" value="EF-G C-terminal domain-like"/>
    <property type="match status" value="2"/>
</dbReference>
<dbReference type="NCBIfam" id="TIGR00231">
    <property type="entry name" value="small_GTP"/>
    <property type="match status" value="1"/>
</dbReference>
<dbReference type="InterPro" id="IPR006297">
    <property type="entry name" value="EF-4"/>
</dbReference>
<dbReference type="InterPro" id="IPR000795">
    <property type="entry name" value="T_Tr_GTP-bd_dom"/>
</dbReference>
<keyword evidence="7" id="KW-1003">Cell membrane</keyword>
<dbReference type="Pfam" id="PF00009">
    <property type="entry name" value="GTP_EFTU"/>
    <property type="match status" value="1"/>
</dbReference>
<keyword evidence="3 7" id="KW-0378">Hydrolase</keyword>
<evidence type="ECO:0000256" key="2">
    <source>
        <dbReference type="ARBA" id="ARBA00022741"/>
    </source>
</evidence>
<dbReference type="InterPro" id="IPR005225">
    <property type="entry name" value="Small_GTP-bd"/>
</dbReference>
<protein>
    <recommendedName>
        <fullName evidence="7">Elongation factor 4</fullName>
        <shortName evidence="7">EF-4</shortName>
        <ecNumber evidence="7">3.6.5.n1</ecNumber>
    </recommendedName>
    <alternativeName>
        <fullName evidence="7">Ribosomal back-translocase LepA</fullName>
    </alternativeName>
</protein>
<sequence length="638" mass="70265">MTWTPRPPDHTENRTKVPATPSNVPEPSRTDPAVIRNFCIIAHIDHGKSTLADRMLQITGVVDPRQMRAQYLDRMDIERERGITIKSQAVRLPWAPKTGANAGTTHILNMIDTPGHVDFTYEVSRSLAACEGTILVVDAAQGIEAQTLANLYLALENDLTIIPVLNKIDLPAAQPEKYAAEIAHIIGCDPADVLKVSAKTGLGVEDLLDHIVDNIPAPVGVKDAPARAMIFDSVYDSYRGVVTYVRVVDGQLTKRERIAMMSTGATHELLEIGVISPEPKVADGLGVGEVGYIITGVKDVRQSKVGDTITSMHKGATVPLGGYKDPRPMVFSGLYPLDGSDYPLLRDALDKLRLNDAALVYEPETSVALGFGYRCGFLGLLHLEIIRERLEREFNLDLISTAPNVIYRVIMEDGSEHTVTNPSEFPTGKIAEVFEPVVRGTILAPNEFVGAIMELCQSRRGSLQGMDYLSEDRVELRYTLPLAEIVFDFFDQLKSKTRGYASLDYEPIGEQSANLVKVDILLHGDAVDAFSAIVHKDKAYNYGVMMAGKLQKLIPRQQFEVPIQAAIGSRVIARETVRAIRKDVLAKCYGGDISRKRKLLEKQKEGKKRMKMVGRVEVPQEAFIAALSTDAEAPKEKK</sequence>
<comment type="function">
    <text evidence="7">Required for accurate and efficient protein synthesis under certain stress conditions. May act as a fidelity factor of the translation reaction, by catalyzing a one-codon backward translocation of tRNAs on improperly translocated ribosomes. Back-translocation proceeds from a post-translocation (POST) complex to a pre-translocation (PRE) complex, thus giving elongation factor G a second chance to translocate the tRNAs correctly. Binds to ribosomes in a GTP-dependent manner.</text>
</comment>
<dbReference type="InterPro" id="IPR013842">
    <property type="entry name" value="LepA_CTD"/>
</dbReference>
<dbReference type="SMART" id="SM00838">
    <property type="entry name" value="EFG_C"/>
    <property type="match status" value="1"/>
</dbReference>
<dbReference type="InterPro" id="IPR027417">
    <property type="entry name" value="P-loop_NTPase"/>
</dbReference>
<comment type="caution">
    <text evidence="10">The sequence shown here is derived from an EMBL/GenBank/DDBJ whole genome shotgun (WGS) entry which is preliminary data.</text>
</comment>
<evidence type="ECO:0000256" key="1">
    <source>
        <dbReference type="ARBA" id="ARBA00005454"/>
    </source>
</evidence>
<feature type="domain" description="Tr-type G" evidence="9">
    <location>
        <begin position="33"/>
        <end position="219"/>
    </location>
</feature>
<dbReference type="Pfam" id="PF00679">
    <property type="entry name" value="EFG_C"/>
    <property type="match status" value="1"/>
</dbReference>
<evidence type="ECO:0000313" key="11">
    <source>
        <dbReference type="Proteomes" id="UP001499987"/>
    </source>
</evidence>
<dbReference type="PRINTS" id="PR00315">
    <property type="entry name" value="ELONGATNFCT"/>
</dbReference>
<dbReference type="Gene3D" id="3.30.70.2570">
    <property type="entry name" value="Elongation factor 4, C-terminal domain"/>
    <property type="match status" value="1"/>
</dbReference>
<dbReference type="CDD" id="cd03709">
    <property type="entry name" value="lepA_C"/>
    <property type="match status" value="1"/>
</dbReference>
<keyword evidence="2 7" id="KW-0547">Nucleotide-binding</keyword>
<evidence type="ECO:0000256" key="7">
    <source>
        <dbReference type="HAMAP-Rule" id="MF_00071"/>
    </source>
</evidence>
<evidence type="ECO:0000256" key="5">
    <source>
        <dbReference type="ARBA" id="ARBA00023134"/>
    </source>
</evidence>
<dbReference type="Gene3D" id="3.30.70.870">
    <property type="entry name" value="Elongation Factor G (Translational Gtpase), domain 3"/>
    <property type="match status" value="1"/>
</dbReference>
<dbReference type="Pfam" id="PF03144">
    <property type="entry name" value="GTP_EFTU_D2"/>
    <property type="match status" value="1"/>
</dbReference>
<dbReference type="Proteomes" id="UP001499987">
    <property type="component" value="Unassembled WGS sequence"/>
</dbReference>
<comment type="subcellular location">
    <subcellularLocation>
        <location evidence="7">Cell membrane</location>
        <topology evidence="7">Peripheral membrane protein</topology>
        <orientation evidence="7">Cytoplasmic side</orientation>
    </subcellularLocation>
</comment>
<dbReference type="InterPro" id="IPR004161">
    <property type="entry name" value="EFTu-like_2"/>
</dbReference>
<reference evidence="11" key="1">
    <citation type="journal article" date="2019" name="Int. J. Syst. Evol. Microbiol.">
        <title>The Global Catalogue of Microorganisms (GCM) 10K type strain sequencing project: providing services to taxonomists for standard genome sequencing and annotation.</title>
        <authorList>
            <consortium name="The Broad Institute Genomics Platform"/>
            <consortium name="The Broad Institute Genome Sequencing Center for Infectious Disease"/>
            <person name="Wu L."/>
            <person name="Ma J."/>
        </authorList>
    </citation>
    <scope>NUCLEOTIDE SEQUENCE [LARGE SCALE GENOMIC DNA]</scope>
    <source>
        <strain evidence="11">JCM 13002</strain>
    </source>
</reference>
<accession>A0ABP4ECL9</accession>
<dbReference type="Pfam" id="PF06421">
    <property type="entry name" value="LepA_C"/>
    <property type="match status" value="1"/>
</dbReference>
<comment type="catalytic activity">
    <reaction evidence="7">
        <text>GTP + H2O = GDP + phosphate + H(+)</text>
        <dbReference type="Rhea" id="RHEA:19669"/>
        <dbReference type="ChEBI" id="CHEBI:15377"/>
        <dbReference type="ChEBI" id="CHEBI:15378"/>
        <dbReference type="ChEBI" id="CHEBI:37565"/>
        <dbReference type="ChEBI" id="CHEBI:43474"/>
        <dbReference type="ChEBI" id="CHEBI:58189"/>
        <dbReference type="EC" id="3.6.5.n1"/>
    </reaction>
</comment>
<dbReference type="GO" id="GO:0003746">
    <property type="term" value="F:translation elongation factor activity"/>
    <property type="evidence" value="ECO:0007669"/>
    <property type="project" value="UniProtKB-KW"/>
</dbReference>
<evidence type="ECO:0000256" key="6">
    <source>
        <dbReference type="ARBA" id="ARBA00023136"/>
    </source>
</evidence>
<dbReference type="Gene3D" id="3.30.70.240">
    <property type="match status" value="1"/>
</dbReference>
<dbReference type="InterPro" id="IPR009000">
    <property type="entry name" value="Transl_B-barrel_sf"/>
</dbReference>
<dbReference type="CDD" id="cd16260">
    <property type="entry name" value="EF4_III"/>
    <property type="match status" value="1"/>
</dbReference>
<keyword evidence="10" id="KW-0251">Elongation factor</keyword>
<proteinExistence type="inferred from homology"/>
<dbReference type="PROSITE" id="PS00301">
    <property type="entry name" value="G_TR_1"/>
    <property type="match status" value="1"/>
</dbReference>
<dbReference type="PANTHER" id="PTHR43512:SF4">
    <property type="entry name" value="TRANSLATION FACTOR GUF1 HOMOLOG, CHLOROPLASTIC"/>
    <property type="match status" value="1"/>
</dbReference>
<dbReference type="InterPro" id="IPR000640">
    <property type="entry name" value="EFG_V-like"/>
</dbReference>
<gene>
    <name evidence="7 10" type="primary">lepA</name>
    <name evidence="10" type="ORF">GCM10009663_47230</name>
</gene>
<keyword evidence="6 7" id="KW-0472">Membrane</keyword>
<dbReference type="EMBL" id="BAAALD010000049">
    <property type="protein sequence ID" value="GAA1098989.1"/>
    <property type="molecule type" value="Genomic_DNA"/>
</dbReference>
<dbReference type="PANTHER" id="PTHR43512">
    <property type="entry name" value="TRANSLATION FACTOR GUF1-RELATED"/>
    <property type="match status" value="1"/>
</dbReference>
<evidence type="ECO:0000256" key="8">
    <source>
        <dbReference type="SAM" id="MobiDB-lite"/>
    </source>
</evidence>
<dbReference type="SUPFAM" id="SSF50447">
    <property type="entry name" value="Translation proteins"/>
    <property type="match status" value="1"/>
</dbReference>
<feature type="binding site" evidence="7">
    <location>
        <begin position="166"/>
        <end position="169"/>
    </location>
    <ligand>
        <name>GTP</name>
        <dbReference type="ChEBI" id="CHEBI:37565"/>
    </ligand>
</feature>
<keyword evidence="4 7" id="KW-0648">Protein biosynthesis</keyword>
<dbReference type="CDD" id="cd01890">
    <property type="entry name" value="LepA"/>
    <property type="match status" value="1"/>
</dbReference>
<dbReference type="CDD" id="cd03699">
    <property type="entry name" value="EF4_II"/>
    <property type="match status" value="1"/>
</dbReference>
<keyword evidence="5 7" id="KW-0342">GTP-binding</keyword>
<dbReference type="HAMAP" id="MF_00071">
    <property type="entry name" value="LepA"/>
    <property type="match status" value="1"/>
</dbReference>
<evidence type="ECO:0000256" key="4">
    <source>
        <dbReference type="ARBA" id="ARBA00022917"/>
    </source>
</evidence>
<feature type="region of interest" description="Disordered" evidence="8">
    <location>
        <begin position="1"/>
        <end position="29"/>
    </location>
</feature>
<dbReference type="InterPro" id="IPR035654">
    <property type="entry name" value="LepA_IV"/>
</dbReference>
<evidence type="ECO:0000256" key="3">
    <source>
        <dbReference type="ARBA" id="ARBA00022801"/>
    </source>
</evidence>
<dbReference type="Gene3D" id="2.40.30.10">
    <property type="entry name" value="Translation factors"/>
    <property type="match status" value="1"/>
</dbReference>
<dbReference type="SUPFAM" id="SSF52540">
    <property type="entry name" value="P-loop containing nucleoside triphosphate hydrolases"/>
    <property type="match status" value="1"/>
</dbReference>
<dbReference type="InterPro" id="IPR035647">
    <property type="entry name" value="EFG_III/V"/>
</dbReference>
<dbReference type="NCBIfam" id="TIGR01393">
    <property type="entry name" value="lepA"/>
    <property type="match status" value="1"/>
</dbReference>
<name>A0ABP4ECL9_9ACTN</name>
<evidence type="ECO:0000313" key="10">
    <source>
        <dbReference type="EMBL" id="GAA1098989.1"/>
    </source>
</evidence>
<dbReference type="PROSITE" id="PS51722">
    <property type="entry name" value="G_TR_2"/>
    <property type="match status" value="1"/>
</dbReference>
<keyword evidence="11" id="KW-1185">Reference proteome</keyword>
<dbReference type="EC" id="3.6.5.n1" evidence="7"/>
<evidence type="ECO:0000259" key="9">
    <source>
        <dbReference type="PROSITE" id="PS51722"/>
    </source>
</evidence>
<feature type="binding site" evidence="7">
    <location>
        <begin position="45"/>
        <end position="50"/>
    </location>
    <ligand>
        <name>GTP</name>
        <dbReference type="ChEBI" id="CHEBI:37565"/>
    </ligand>
</feature>